<sequence length="305" mass="34299">MRQARIVLVALGVLGIFLSGYSDSSSSADNGLHSSSNQNIPFQEGSVAVADEKEDTSADNILKEYGPLTICADKATYDSNKETLTYYGDVFVIQIHNKHILCKKPKTTKSTKTNMVYFTRNKSIPFKELQQQWFEQAKELCADEQGCNFISGQKLVMELDKNRKVQTLTMESMDGELSQFYTFPTNSDQAYQKSKKLTKGPLNGVARKIIYNIVKKNLELFENAVINQNENHYKGREINYDMEHDLVAIPGSKDRRSKIILDGVQSETKIDTGLKPISEYNKNKKVSSGSIVKTSSFDDSENILS</sequence>
<dbReference type="Gene3D" id="2.60.450.10">
    <property type="entry name" value="Lipopolysaccharide (LPS) transport protein A like domain"/>
    <property type="match status" value="1"/>
</dbReference>
<keyword evidence="3" id="KW-1185">Reference proteome</keyword>
<name>A0A6M3HST8_9GAMM</name>
<proteinExistence type="predicted"/>
<evidence type="ECO:0000313" key="2">
    <source>
        <dbReference type="EMBL" id="QIV94324.1"/>
    </source>
</evidence>
<dbReference type="Proteomes" id="UP000503320">
    <property type="component" value="Chromosome"/>
</dbReference>
<accession>A0A6M3HST8</accession>
<dbReference type="InterPro" id="IPR005653">
    <property type="entry name" value="OstA-like_N"/>
</dbReference>
<dbReference type="Pfam" id="PF03968">
    <property type="entry name" value="LptD_N"/>
    <property type="match status" value="1"/>
</dbReference>
<feature type="domain" description="Organic solvent tolerance-like N-terminal" evidence="1">
    <location>
        <begin position="145"/>
        <end position="243"/>
    </location>
</feature>
<reference evidence="2 3" key="1">
    <citation type="submission" date="2019-03" db="EMBL/GenBank/DDBJ databases">
        <title>Complete Genome Sequence of Allofrancisella frigidaquae Strain SYSU 10HL1970 Isolated from Water-Cooling Systems in China.</title>
        <authorList>
            <person name="Ohrman C."/>
            <person name="Uneklint I."/>
            <person name="Sjodin A."/>
        </authorList>
    </citation>
    <scope>NUCLEOTIDE SEQUENCE [LARGE SCALE GENOMIC DNA]</scope>
    <source>
        <strain evidence="2 3">SYSU 10HL1970</strain>
    </source>
</reference>
<organism evidence="2 3">
    <name type="scientific">Allofrancisella frigidaquae</name>
    <dbReference type="NCBI Taxonomy" id="1085644"/>
    <lineage>
        <taxon>Bacteria</taxon>
        <taxon>Pseudomonadati</taxon>
        <taxon>Pseudomonadota</taxon>
        <taxon>Gammaproteobacteria</taxon>
        <taxon>Thiotrichales</taxon>
        <taxon>Francisellaceae</taxon>
        <taxon>Allofrancisella</taxon>
    </lineage>
</organism>
<dbReference type="AlphaFoldDB" id="A0A6M3HST8"/>
<dbReference type="RefSeq" id="WP_172106493.1">
    <property type="nucleotide sequence ID" value="NZ_CP038017.1"/>
</dbReference>
<dbReference type="KEGG" id="afri:E3E15_02710"/>
<evidence type="ECO:0000259" key="1">
    <source>
        <dbReference type="Pfam" id="PF03968"/>
    </source>
</evidence>
<protein>
    <recommendedName>
        <fullName evidence="1">Organic solvent tolerance-like N-terminal domain-containing protein</fullName>
    </recommendedName>
</protein>
<gene>
    <name evidence="2" type="ORF">E3E15_02710</name>
</gene>
<evidence type="ECO:0000313" key="3">
    <source>
        <dbReference type="Proteomes" id="UP000503320"/>
    </source>
</evidence>
<dbReference type="EMBL" id="CP038017">
    <property type="protein sequence ID" value="QIV94324.1"/>
    <property type="molecule type" value="Genomic_DNA"/>
</dbReference>